<sequence>MICMQYVPNIGVLYSNNKTYPNLRVLVLLNVRPKFSLPTVSLFKEISSGHSINVHQIRHKQKDILYY</sequence>
<reference evidence="2" key="1">
    <citation type="submission" date="2013-02" db="EMBL/GenBank/DDBJ databases">
        <authorList>
            <person name="Hughes D."/>
        </authorList>
    </citation>
    <scope>NUCLEOTIDE SEQUENCE</scope>
    <source>
        <strain>Durham</strain>
        <strain evidence="2">NC isolate 2 -- Noor lab</strain>
    </source>
</reference>
<dbReference type="EMBL" id="CAQQ02383567">
    <property type="status" value="NOT_ANNOTATED_CDS"/>
    <property type="molecule type" value="Genomic_DNA"/>
</dbReference>
<dbReference type="AlphaFoldDB" id="T1GYS8"/>
<name>T1GYS8_MEGSC</name>
<dbReference type="EnsemblMetazoa" id="MESCA009015-RA">
    <property type="protein sequence ID" value="MESCA009015-PA"/>
    <property type="gene ID" value="MESCA009015"/>
</dbReference>
<dbReference type="HOGENOM" id="CLU_2815346_0_0_1"/>
<reference evidence="1" key="2">
    <citation type="submission" date="2015-06" db="UniProtKB">
        <authorList>
            <consortium name="EnsemblMetazoa"/>
        </authorList>
    </citation>
    <scope>IDENTIFICATION</scope>
</reference>
<evidence type="ECO:0000313" key="1">
    <source>
        <dbReference type="EnsemblMetazoa" id="MESCA009015-PA"/>
    </source>
</evidence>
<dbReference type="EMBL" id="CAQQ02383568">
    <property type="status" value="NOT_ANNOTATED_CDS"/>
    <property type="molecule type" value="Genomic_DNA"/>
</dbReference>
<protein>
    <submittedName>
        <fullName evidence="1">Uncharacterized protein</fullName>
    </submittedName>
</protein>
<proteinExistence type="predicted"/>
<organism evidence="1 2">
    <name type="scientific">Megaselia scalaris</name>
    <name type="common">Humpbacked fly</name>
    <name type="synonym">Phora scalaris</name>
    <dbReference type="NCBI Taxonomy" id="36166"/>
    <lineage>
        <taxon>Eukaryota</taxon>
        <taxon>Metazoa</taxon>
        <taxon>Ecdysozoa</taxon>
        <taxon>Arthropoda</taxon>
        <taxon>Hexapoda</taxon>
        <taxon>Insecta</taxon>
        <taxon>Pterygota</taxon>
        <taxon>Neoptera</taxon>
        <taxon>Endopterygota</taxon>
        <taxon>Diptera</taxon>
        <taxon>Brachycera</taxon>
        <taxon>Muscomorpha</taxon>
        <taxon>Platypezoidea</taxon>
        <taxon>Phoridae</taxon>
        <taxon>Megaseliini</taxon>
        <taxon>Megaselia</taxon>
    </lineage>
</organism>
<evidence type="ECO:0000313" key="2">
    <source>
        <dbReference type="Proteomes" id="UP000015102"/>
    </source>
</evidence>
<keyword evidence="2" id="KW-1185">Reference proteome</keyword>
<accession>T1GYS8</accession>
<dbReference type="Proteomes" id="UP000015102">
    <property type="component" value="Unassembled WGS sequence"/>
</dbReference>